<dbReference type="GO" id="GO:0015074">
    <property type="term" value="P:DNA integration"/>
    <property type="evidence" value="ECO:0007669"/>
    <property type="project" value="InterPro"/>
</dbReference>
<dbReference type="InterPro" id="IPR048020">
    <property type="entry name" value="Transpos_IS3"/>
</dbReference>
<dbReference type="PANTHER" id="PTHR46889:SF4">
    <property type="entry name" value="TRANSPOSASE INSO FOR INSERTION SEQUENCE ELEMENT IS911B-RELATED"/>
    <property type="match status" value="1"/>
</dbReference>
<dbReference type="InterPro" id="IPR001584">
    <property type="entry name" value="Integrase_cat-core"/>
</dbReference>
<dbReference type="SUPFAM" id="SSF53098">
    <property type="entry name" value="Ribonuclease H-like"/>
    <property type="match status" value="1"/>
</dbReference>
<dbReference type="Gene3D" id="3.30.420.10">
    <property type="entry name" value="Ribonuclease H-like superfamily/Ribonuclease H"/>
    <property type="match status" value="1"/>
</dbReference>
<evidence type="ECO:0000313" key="2">
    <source>
        <dbReference type="EMBL" id="TXN32309.1"/>
    </source>
</evidence>
<feature type="domain" description="Integrase catalytic" evidence="1">
    <location>
        <begin position="17"/>
        <end position="185"/>
    </location>
</feature>
<dbReference type="EMBL" id="VRMG01000003">
    <property type="protein sequence ID" value="TXN32309.1"/>
    <property type="molecule type" value="Genomic_DNA"/>
</dbReference>
<dbReference type="InterPro" id="IPR036397">
    <property type="entry name" value="RNaseH_sf"/>
</dbReference>
<dbReference type="Proteomes" id="UP000321379">
    <property type="component" value="Unassembled WGS sequence"/>
</dbReference>
<gene>
    <name evidence="2" type="ORF">FVP33_01380</name>
</gene>
<evidence type="ECO:0000313" key="3">
    <source>
        <dbReference type="Proteomes" id="UP000321379"/>
    </source>
</evidence>
<protein>
    <submittedName>
        <fullName evidence="2">IS3 family transposase</fullName>
    </submittedName>
</protein>
<accession>A0A5C8UX75</accession>
<dbReference type="PROSITE" id="PS50994">
    <property type="entry name" value="INTEGRASE"/>
    <property type="match status" value="1"/>
</dbReference>
<proteinExistence type="predicted"/>
<keyword evidence="3" id="KW-1185">Reference proteome</keyword>
<reference evidence="2 3" key="1">
    <citation type="submission" date="2019-08" db="EMBL/GenBank/DDBJ databases">
        <title>Bacterial whole genome sequence for Glaciihabitans sp. CHu50b-6-2.</title>
        <authorList>
            <person name="Jin L."/>
        </authorList>
    </citation>
    <scope>NUCLEOTIDE SEQUENCE [LARGE SCALE GENOMIC DNA]</scope>
    <source>
        <strain evidence="2 3">CHu50b-6-2</strain>
    </source>
</reference>
<comment type="caution">
    <text evidence="2">The sequence shown here is derived from an EMBL/GenBank/DDBJ whole genome shotgun (WGS) entry which is preliminary data.</text>
</comment>
<dbReference type="Pfam" id="PF00665">
    <property type="entry name" value="rve"/>
    <property type="match status" value="1"/>
</dbReference>
<dbReference type="PANTHER" id="PTHR46889">
    <property type="entry name" value="TRANSPOSASE INSF FOR INSERTION SEQUENCE IS3B-RELATED"/>
    <property type="match status" value="1"/>
</dbReference>
<dbReference type="GO" id="GO:0003676">
    <property type="term" value="F:nucleic acid binding"/>
    <property type="evidence" value="ECO:0007669"/>
    <property type="project" value="InterPro"/>
</dbReference>
<dbReference type="AlphaFoldDB" id="A0A5C8UX75"/>
<dbReference type="InterPro" id="IPR050900">
    <property type="entry name" value="Transposase_IS3/IS150/IS904"/>
</dbReference>
<sequence length="191" mass="21562">MPPRSRSRKNSSFCSSVYFLPAIAATFHQVLRRLLESKAREGKLYCCVVIDVFSRRVVGWAIDSAQRADLATNALGMAIDSRRPSAGTVIHGDHGSQFTSWAFTARAKNAGLLPLLGTVGDPYDNAVVESFWARMQVELLNRRRWTTRVELANAIFEYIEGFHNRRRRHGSLGWATPLEFENQHLKTITTP</sequence>
<organism evidence="2 3">
    <name type="scientific">Lacisediminihabitans profunda</name>
    <dbReference type="NCBI Taxonomy" id="2594790"/>
    <lineage>
        <taxon>Bacteria</taxon>
        <taxon>Bacillati</taxon>
        <taxon>Actinomycetota</taxon>
        <taxon>Actinomycetes</taxon>
        <taxon>Micrococcales</taxon>
        <taxon>Microbacteriaceae</taxon>
        <taxon>Lacisediminihabitans</taxon>
    </lineage>
</organism>
<name>A0A5C8UX75_9MICO</name>
<dbReference type="InterPro" id="IPR012337">
    <property type="entry name" value="RNaseH-like_sf"/>
</dbReference>
<dbReference type="NCBIfam" id="NF033516">
    <property type="entry name" value="transpos_IS3"/>
    <property type="match status" value="1"/>
</dbReference>
<evidence type="ECO:0000259" key="1">
    <source>
        <dbReference type="PROSITE" id="PS50994"/>
    </source>
</evidence>
<dbReference type="Pfam" id="PF13333">
    <property type="entry name" value="rve_2"/>
    <property type="match status" value="1"/>
</dbReference>